<organism evidence="2 3">
    <name type="scientific">Candidatus Cryptobacteroides avicola</name>
    <dbReference type="NCBI Taxonomy" id="2840757"/>
    <lineage>
        <taxon>Bacteria</taxon>
        <taxon>Pseudomonadati</taxon>
        <taxon>Bacteroidota</taxon>
        <taxon>Bacteroidia</taxon>
        <taxon>Bacteroidales</taxon>
        <taxon>Candidatus Cryptobacteroides</taxon>
    </lineage>
</organism>
<comment type="caution">
    <text evidence="2">The sequence shown here is derived from an EMBL/GenBank/DDBJ whole genome shotgun (WGS) entry which is preliminary data.</text>
</comment>
<feature type="domain" description="Plasmid replication protein RepL" evidence="1">
    <location>
        <begin position="46"/>
        <end position="165"/>
    </location>
</feature>
<dbReference type="InterPro" id="IPR008813">
    <property type="entry name" value="Plasmid_replication_RepL"/>
</dbReference>
<dbReference type="Proteomes" id="UP000725002">
    <property type="component" value="Unassembled WGS sequence"/>
</dbReference>
<proteinExistence type="predicted"/>
<evidence type="ECO:0000259" key="1">
    <source>
        <dbReference type="Pfam" id="PF05732"/>
    </source>
</evidence>
<dbReference type="GO" id="GO:0006260">
    <property type="term" value="P:DNA replication"/>
    <property type="evidence" value="ECO:0007669"/>
    <property type="project" value="InterPro"/>
</dbReference>
<dbReference type="Pfam" id="PF05732">
    <property type="entry name" value="RepL"/>
    <property type="match status" value="1"/>
</dbReference>
<gene>
    <name evidence="2" type="ORF">IAB75_08960</name>
</gene>
<dbReference type="GO" id="GO:0006276">
    <property type="term" value="P:plasmid maintenance"/>
    <property type="evidence" value="ECO:0007669"/>
    <property type="project" value="InterPro"/>
</dbReference>
<reference evidence="2" key="1">
    <citation type="submission" date="2020-10" db="EMBL/GenBank/DDBJ databases">
        <authorList>
            <person name="Gilroy R."/>
        </authorList>
    </citation>
    <scope>NUCLEOTIDE SEQUENCE</scope>
    <source>
        <strain evidence="2">G3-8215</strain>
    </source>
</reference>
<dbReference type="AlphaFoldDB" id="A0A940IJ29"/>
<evidence type="ECO:0000313" key="2">
    <source>
        <dbReference type="EMBL" id="MBO8484225.1"/>
    </source>
</evidence>
<dbReference type="EMBL" id="JADILV010000061">
    <property type="protein sequence ID" value="MBO8484225.1"/>
    <property type="molecule type" value="Genomic_DNA"/>
</dbReference>
<protein>
    <submittedName>
        <fullName evidence="2">Replication/maintenance protein RepL</fullName>
    </submittedName>
</protein>
<evidence type="ECO:0000313" key="3">
    <source>
        <dbReference type="Proteomes" id="UP000725002"/>
    </source>
</evidence>
<sequence length="198" mass="22727">MGNVSKPMNLKTDLRTADNLYEENPFIIEVGNSILCQRNRNTFIVQGKDVFNAKTGEVIPGEKLMYNRKVVDRREFVQYYVSAIGMGLELSHRGKALLMYIINNIDYENKVYINAAHRKCCESIGYKAATLRLAIKELLEHDVIARTYGDCYWVNPSILCKGRRYRMLIEVASDDAAAYDGEWQDSQQLPPHGRQEIL</sequence>
<reference evidence="2" key="2">
    <citation type="journal article" date="2021" name="PeerJ">
        <title>Extensive microbial diversity within the chicken gut microbiome revealed by metagenomics and culture.</title>
        <authorList>
            <person name="Gilroy R."/>
            <person name="Ravi A."/>
            <person name="Getino M."/>
            <person name="Pursley I."/>
            <person name="Horton D.L."/>
            <person name="Alikhan N.F."/>
            <person name="Baker D."/>
            <person name="Gharbi K."/>
            <person name="Hall N."/>
            <person name="Watson M."/>
            <person name="Adriaenssens E.M."/>
            <person name="Foster-Nyarko E."/>
            <person name="Jarju S."/>
            <person name="Secka A."/>
            <person name="Antonio M."/>
            <person name="Oren A."/>
            <person name="Chaudhuri R.R."/>
            <person name="La Ragione R."/>
            <person name="Hildebrand F."/>
            <person name="Pallen M.J."/>
        </authorList>
    </citation>
    <scope>NUCLEOTIDE SEQUENCE</scope>
    <source>
        <strain evidence="2">G3-8215</strain>
    </source>
</reference>
<accession>A0A940IJ29</accession>
<name>A0A940IJ29_9BACT</name>